<sequence length="591" mass="66061">MGGLGEEEPPSKRIKPSSLQFCTNSSFLPQTHNLPLSTKPPNPSLEFGASMARPVPHPQALIGSKGFIKRDEFVRIITKALYSLGYERSGSILEEESGIQLHEPVIDLFRKQVLNGDWDGSIQTLHKIGLEQNIVKSAAFVVLEHKFFELLKNGNILEALKTLQAEISPLEVKKERVHALTGCILCPARFAELGFAGENCRVRVLEELQNIFPPSIMVPERRLEQLVEQALNVQKDACYFHNFKGKTLSLYMDHRCGKEQIPSRTTQVLDAHQDEVWYIQFSNNGKYLASASHDTTAIIWEVNADGQLSVKHKLTGHIQPVLMVSWSPDDQQILTCGMEESVRLWDTCSGRCLRVYEKAGLGLISCGFFPNGKDIITGITDKSFSVWGPDGREIDSFKCQQQTKTSDLAITCDGRLIVSLNKEKVILLTDRETKRERVIEEQECVTSFSLSSDGKFLLVNVFSGQIHLWFIGNDGLPSLIMRYKGHRRARYVIRSCFGGTEQAFIASGSEDSLVYIWHRATGDLIETLAGHSGTVNCVSWNPTNPYMLASASDDHTVRIWGLNKPNIHKRKDLSENGSCSNGVHQCNGNSK</sequence>
<evidence type="ECO:0000256" key="2">
    <source>
        <dbReference type="ARBA" id="ARBA00022737"/>
    </source>
</evidence>
<dbReference type="Pfam" id="PF00400">
    <property type="entry name" value="WD40"/>
    <property type="match status" value="4"/>
</dbReference>
<evidence type="ECO:0000256" key="1">
    <source>
        <dbReference type="ARBA" id="ARBA00022574"/>
    </source>
</evidence>
<dbReference type="PROSITE" id="PS50082">
    <property type="entry name" value="WD_REPEATS_2"/>
    <property type="match status" value="3"/>
</dbReference>
<dbReference type="SUPFAM" id="SSF50978">
    <property type="entry name" value="WD40 repeat-like"/>
    <property type="match status" value="1"/>
</dbReference>
<dbReference type="AlphaFoldDB" id="A0A9Q0CJK0"/>
<comment type="caution">
    <text evidence="5">The sequence shown here is derived from an EMBL/GenBank/DDBJ whole genome shotgun (WGS) entry which is preliminary data.</text>
</comment>
<dbReference type="InterPro" id="IPR006594">
    <property type="entry name" value="LisH"/>
</dbReference>
<evidence type="ECO:0000256" key="3">
    <source>
        <dbReference type="PROSITE-ProRule" id="PRU00221"/>
    </source>
</evidence>
<dbReference type="Gene3D" id="2.130.10.10">
    <property type="entry name" value="YVTN repeat-like/Quinoprotein amine dehydrogenase"/>
    <property type="match status" value="1"/>
</dbReference>
<dbReference type="InterPro" id="IPR015943">
    <property type="entry name" value="WD40/YVTN_repeat-like_dom_sf"/>
</dbReference>
<name>A0A9Q0CJK0_9POAL</name>
<dbReference type="Pfam" id="PF23627">
    <property type="entry name" value="LisH_WDR26"/>
    <property type="match status" value="1"/>
</dbReference>
<dbReference type="PROSITE" id="PS50294">
    <property type="entry name" value="WD_REPEATS_REGION"/>
    <property type="match status" value="3"/>
</dbReference>
<keyword evidence="6" id="KW-1185">Reference proteome</keyword>
<dbReference type="PROSITE" id="PS00678">
    <property type="entry name" value="WD_REPEATS_1"/>
    <property type="match status" value="1"/>
</dbReference>
<dbReference type="InterPro" id="IPR036322">
    <property type="entry name" value="WD40_repeat_dom_sf"/>
</dbReference>
<dbReference type="InterPro" id="IPR006595">
    <property type="entry name" value="CTLH_C"/>
</dbReference>
<dbReference type="InterPro" id="IPR019775">
    <property type="entry name" value="WD40_repeat_CS"/>
</dbReference>
<feature type="repeat" description="WD" evidence="3">
    <location>
        <begin position="314"/>
        <end position="355"/>
    </location>
</feature>
<gene>
    <name evidence="5" type="ORF">LUZ63_011726</name>
</gene>
<feature type="repeat" description="WD" evidence="3">
    <location>
        <begin position="528"/>
        <end position="570"/>
    </location>
</feature>
<dbReference type="PROSITE" id="PS50897">
    <property type="entry name" value="CTLH"/>
    <property type="match status" value="1"/>
</dbReference>
<reference evidence="5" key="1">
    <citation type="journal article" date="2022" name="Cell">
        <title>Repeat-based holocentromeres influence genome architecture and karyotype evolution.</title>
        <authorList>
            <person name="Hofstatter P.G."/>
            <person name="Thangavel G."/>
            <person name="Lux T."/>
            <person name="Neumann P."/>
            <person name="Vondrak T."/>
            <person name="Novak P."/>
            <person name="Zhang M."/>
            <person name="Costa L."/>
            <person name="Castellani M."/>
            <person name="Scott A."/>
            <person name="Toegelov H."/>
            <person name="Fuchs J."/>
            <person name="Mata-Sucre Y."/>
            <person name="Dias Y."/>
            <person name="Vanzela A.L.L."/>
            <person name="Huettel B."/>
            <person name="Almeida C.C.S."/>
            <person name="Simkova H."/>
            <person name="Souza G."/>
            <person name="Pedrosa-Harand A."/>
            <person name="Macas J."/>
            <person name="Mayer K.F.X."/>
            <person name="Houben A."/>
            <person name="Marques A."/>
        </authorList>
    </citation>
    <scope>NUCLEOTIDE SEQUENCE</scope>
    <source>
        <strain evidence="5">RhyBre1mFocal</strain>
    </source>
</reference>
<dbReference type="SMART" id="SM00320">
    <property type="entry name" value="WD40"/>
    <property type="match status" value="7"/>
</dbReference>
<dbReference type="InterPro" id="IPR051350">
    <property type="entry name" value="WD_repeat-ST_regulator"/>
</dbReference>
<dbReference type="Proteomes" id="UP001151287">
    <property type="component" value="Unassembled WGS sequence"/>
</dbReference>
<dbReference type="InterPro" id="IPR001680">
    <property type="entry name" value="WD40_rpt"/>
</dbReference>
<dbReference type="PANTHER" id="PTHR22838">
    <property type="entry name" value="WD REPEAT PROTEIN 26-RELATED"/>
    <property type="match status" value="1"/>
</dbReference>
<dbReference type="PROSITE" id="PS50896">
    <property type="entry name" value="LISH"/>
    <property type="match status" value="1"/>
</dbReference>
<dbReference type="OrthoDB" id="972532at2759"/>
<feature type="domain" description="CTLH" evidence="4">
    <location>
        <begin position="106"/>
        <end position="158"/>
    </location>
</feature>
<keyword evidence="1 3" id="KW-0853">WD repeat</keyword>
<feature type="repeat" description="WD" evidence="3">
    <location>
        <begin position="269"/>
        <end position="310"/>
    </location>
</feature>
<organism evidence="5 6">
    <name type="scientific">Rhynchospora breviuscula</name>
    <dbReference type="NCBI Taxonomy" id="2022672"/>
    <lineage>
        <taxon>Eukaryota</taxon>
        <taxon>Viridiplantae</taxon>
        <taxon>Streptophyta</taxon>
        <taxon>Embryophyta</taxon>
        <taxon>Tracheophyta</taxon>
        <taxon>Spermatophyta</taxon>
        <taxon>Magnoliopsida</taxon>
        <taxon>Liliopsida</taxon>
        <taxon>Poales</taxon>
        <taxon>Cyperaceae</taxon>
        <taxon>Cyperoideae</taxon>
        <taxon>Rhynchosporeae</taxon>
        <taxon>Rhynchospora</taxon>
    </lineage>
</organism>
<accession>A0A9Q0CJK0</accession>
<keyword evidence="2" id="KW-0677">Repeat</keyword>
<evidence type="ECO:0000313" key="5">
    <source>
        <dbReference type="EMBL" id="KAJ1695028.1"/>
    </source>
</evidence>
<protein>
    <recommendedName>
        <fullName evidence="4">CTLH domain-containing protein</fullName>
    </recommendedName>
</protein>
<dbReference type="CDD" id="cd00200">
    <property type="entry name" value="WD40"/>
    <property type="match status" value="1"/>
</dbReference>
<dbReference type="InterPro" id="IPR020472">
    <property type="entry name" value="WD40_PAC1"/>
</dbReference>
<dbReference type="EMBL" id="JAMQYH010000003">
    <property type="protein sequence ID" value="KAJ1695028.1"/>
    <property type="molecule type" value="Genomic_DNA"/>
</dbReference>
<evidence type="ECO:0000313" key="6">
    <source>
        <dbReference type="Proteomes" id="UP001151287"/>
    </source>
</evidence>
<dbReference type="PANTHER" id="PTHR22838:SF0">
    <property type="entry name" value="WD REPEAT-CONTAINING PROTEIN 26"/>
    <property type="match status" value="1"/>
</dbReference>
<evidence type="ECO:0000259" key="4">
    <source>
        <dbReference type="PROSITE" id="PS50897"/>
    </source>
</evidence>
<proteinExistence type="predicted"/>
<dbReference type="PRINTS" id="PR00320">
    <property type="entry name" value="GPROTEINBRPT"/>
</dbReference>